<dbReference type="Proteomes" id="UP000070319">
    <property type="component" value="Unassembled WGS sequence"/>
</dbReference>
<evidence type="ECO:0000313" key="2">
    <source>
        <dbReference type="Proteomes" id="UP000070319"/>
    </source>
</evidence>
<organism evidence="1">
    <name type="scientific">Bacteroides intestinalis</name>
    <dbReference type="NCBI Taxonomy" id="329854"/>
    <lineage>
        <taxon>Bacteria</taxon>
        <taxon>Pseudomonadati</taxon>
        <taxon>Bacteroidota</taxon>
        <taxon>Bacteroidia</taxon>
        <taxon>Bacteroidales</taxon>
        <taxon>Bacteroidaceae</taxon>
        <taxon>Bacteroides</taxon>
    </lineage>
</organism>
<accession>A0A139L3M8</accession>
<proteinExistence type="predicted"/>
<reference evidence="1 2" key="1">
    <citation type="submission" date="2016-02" db="EMBL/GenBank/DDBJ databases">
        <authorList>
            <person name="Wen L."/>
            <person name="He K."/>
            <person name="Yang H."/>
        </authorList>
    </citation>
    <scope>NUCLEOTIDE SEQUENCE [LARGE SCALE GENOMIC DNA]</scope>
    <source>
        <strain evidence="1 2">KLE1704</strain>
    </source>
</reference>
<comment type="caution">
    <text evidence="1">The sequence shown here is derived from an EMBL/GenBank/DDBJ whole genome shotgun (WGS) entry which is preliminary data.</text>
</comment>
<name>A0A139L3M8_9BACE</name>
<gene>
    <name evidence="1" type="ORF">HMPREF2531_03250</name>
</gene>
<dbReference type="EMBL" id="LTDF01000129">
    <property type="protein sequence ID" value="KXT46064.1"/>
    <property type="molecule type" value="Genomic_DNA"/>
</dbReference>
<dbReference type="AlphaFoldDB" id="A0A139L3M8"/>
<evidence type="ECO:0000313" key="1">
    <source>
        <dbReference type="EMBL" id="KXT46064.1"/>
    </source>
</evidence>
<protein>
    <submittedName>
        <fullName evidence="1">Uncharacterized protein</fullName>
    </submittedName>
</protein>
<sequence>MRFSQKLFENAIFYFYIIGMKRSGVNVNYGITRQCIRSRQWFYRLV</sequence>